<evidence type="ECO:0000313" key="1">
    <source>
        <dbReference type="EMBL" id="OYD08459.1"/>
    </source>
</evidence>
<dbReference type="InterPro" id="IPR011050">
    <property type="entry name" value="Pectin_lyase_fold/virulence"/>
</dbReference>
<dbReference type="AlphaFoldDB" id="A0A235B8Y3"/>
<comment type="caution">
    <text evidence="1">The sequence shown here is derived from an EMBL/GenBank/DDBJ whole genome shotgun (WGS) entry which is preliminary data.</text>
</comment>
<protein>
    <recommendedName>
        <fullName evidence="3">Pectate lyase superfamily protein domain-containing protein</fullName>
    </recommendedName>
</protein>
<reference evidence="1 2" key="1">
    <citation type="submission" date="2017-07" db="EMBL/GenBank/DDBJ databases">
        <title>The genome sequence of Paludifilum halophilum highlights mechanisms for microbial adaptation to high salt environemnts.</title>
        <authorList>
            <person name="Belbahri L."/>
        </authorList>
    </citation>
    <scope>NUCLEOTIDE SEQUENCE [LARGE SCALE GENOMIC DNA]</scope>
    <source>
        <strain evidence="1 2">DSM 102817</strain>
    </source>
</reference>
<dbReference type="InterPro" id="IPR012334">
    <property type="entry name" value="Pectin_lyas_fold"/>
</dbReference>
<dbReference type="Proteomes" id="UP000215459">
    <property type="component" value="Unassembled WGS sequence"/>
</dbReference>
<proteinExistence type="predicted"/>
<gene>
    <name evidence="1" type="ORF">CHM34_06420</name>
</gene>
<name>A0A235B8Y3_9BACL</name>
<dbReference type="SUPFAM" id="SSF51126">
    <property type="entry name" value="Pectin lyase-like"/>
    <property type="match status" value="1"/>
</dbReference>
<sequence length="97" mass="11185">MNATERCYRLIRPVDLMGPLFILISVCVKNNWEWSAMVRYNVRDYGAVGDRSTDETSAIQNFLSQCKDEMVERYTFHKVNTSFQNVSGTVGGYDAFR</sequence>
<accession>A0A235B8Y3</accession>
<evidence type="ECO:0008006" key="3">
    <source>
        <dbReference type="Google" id="ProtNLM"/>
    </source>
</evidence>
<organism evidence="1 2">
    <name type="scientific">Paludifilum halophilum</name>
    <dbReference type="NCBI Taxonomy" id="1642702"/>
    <lineage>
        <taxon>Bacteria</taxon>
        <taxon>Bacillati</taxon>
        <taxon>Bacillota</taxon>
        <taxon>Bacilli</taxon>
        <taxon>Bacillales</taxon>
        <taxon>Thermoactinomycetaceae</taxon>
        <taxon>Paludifilum</taxon>
    </lineage>
</organism>
<evidence type="ECO:0000313" key="2">
    <source>
        <dbReference type="Proteomes" id="UP000215459"/>
    </source>
</evidence>
<keyword evidence="2" id="KW-1185">Reference proteome</keyword>
<dbReference type="Gene3D" id="2.160.20.10">
    <property type="entry name" value="Single-stranded right-handed beta-helix, Pectin lyase-like"/>
    <property type="match status" value="1"/>
</dbReference>
<dbReference type="EMBL" id="NOWF01000003">
    <property type="protein sequence ID" value="OYD08459.1"/>
    <property type="molecule type" value="Genomic_DNA"/>
</dbReference>